<dbReference type="AlphaFoldDB" id="A0AAV7KW00"/>
<reference evidence="2" key="1">
    <citation type="journal article" date="2022" name="bioRxiv">
        <title>Sequencing and chromosome-scale assembly of the giantPleurodeles waltlgenome.</title>
        <authorList>
            <person name="Brown T."/>
            <person name="Elewa A."/>
            <person name="Iarovenko S."/>
            <person name="Subramanian E."/>
            <person name="Araus A.J."/>
            <person name="Petzold A."/>
            <person name="Susuki M."/>
            <person name="Suzuki K.-i.T."/>
            <person name="Hayashi T."/>
            <person name="Toyoda A."/>
            <person name="Oliveira C."/>
            <person name="Osipova E."/>
            <person name="Leigh N.D."/>
            <person name="Simon A."/>
            <person name="Yun M.H."/>
        </authorList>
    </citation>
    <scope>NUCLEOTIDE SEQUENCE</scope>
    <source>
        <strain evidence="2">20211129_DDA</strain>
        <tissue evidence="2">Liver</tissue>
    </source>
</reference>
<proteinExistence type="predicted"/>
<dbReference type="Proteomes" id="UP001066276">
    <property type="component" value="Chromosome 12"/>
</dbReference>
<gene>
    <name evidence="2" type="ORF">NDU88_000585</name>
</gene>
<evidence type="ECO:0000256" key="1">
    <source>
        <dbReference type="SAM" id="SignalP"/>
    </source>
</evidence>
<name>A0AAV7KW00_PLEWA</name>
<feature type="chain" id="PRO_5043933462" evidence="1">
    <location>
        <begin position="27"/>
        <end position="114"/>
    </location>
</feature>
<organism evidence="2 3">
    <name type="scientific">Pleurodeles waltl</name>
    <name type="common">Iberian ribbed newt</name>
    <dbReference type="NCBI Taxonomy" id="8319"/>
    <lineage>
        <taxon>Eukaryota</taxon>
        <taxon>Metazoa</taxon>
        <taxon>Chordata</taxon>
        <taxon>Craniata</taxon>
        <taxon>Vertebrata</taxon>
        <taxon>Euteleostomi</taxon>
        <taxon>Amphibia</taxon>
        <taxon>Batrachia</taxon>
        <taxon>Caudata</taxon>
        <taxon>Salamandroidea</taxon>
        <taxon>Salamandridae</taxon>
        <taxon>Pleurodelinae</taxon>
        <taxon>Pleurodeles</taxon>
    </lineage>
</organism>
<keyword evidence="1" id="KW-0732">Signal</keyword>
<feature type="signal peptide" evidence="1">
    <location>
        <begin position="1"/>
        <end position="26"/>
    </location>
</feature>
<comment type="caution">
    <text evidence="2">The sequence shown here is derived from an EMBL/GenBank/DDBJ whole genome shotgun (WGS) entry which is preliminary data.</text>
</comment>
<protein>
    <submittedName>
        <fullName evidence="2">Uncharacterized protein</fullName>
    </submittedName>
</protein>
<sequence length="114" mass="12524">MAFKPCLCFKAAAHLLLSCLLPVCLAQSTLPGCQLKRDSVSGFSRDGDILLGGIFRVHFSALQPLLTFQEEPVAATCQTVALKAAHKRCPVQSGRYEEWQLIFEDIRSMISLLG</sequence>
<evidence type="ECO:0000313" key="3">
    <source>
        <dbReference type="Proteomes" id="UP001066276"/>
    </source>
</evidence>
<keyword evidence="3" id="KW-1185">Reference proteome</keyword>
<dbReference type="EMBL" id="JANPWB010000016">
    <property type="protein sequence ID" value="KAJ1080368.1"/>
    <property type="molecule type" value="Genomic_DNA"/>
</dbReference>
<evidence type="ECO:0000313" key="2">
    <source>
        <dbReference type="EMBL" id="KAJ1080368.1"/>
    </source>
</evidence>
<accession>A0AAV7KW00</accession>